<keyword evidence="2" id="KW-1185">Reference proteome</keyword>
<dbReference type="OrthoDB" id="2953846at2759"/>
<gene>
    <name evidence="1" type="ORF">MVEN_01568200</name>
</gene>
<dbReference type="EMBL" id="JACAZI010000013">
    <property type="protein sequence ID" value="KAF7345497.1"/>
    <property type="molecule type" value="Genomic_DNA"/>
</dbReference>
<sequence length="737" mass="84059">MATPSFDAWARTTKSTIVLAGNTKEVPDIPQWNSTLVETPRPCIDGRWGLFEYSIVPQLFDPAFPYLAWMPTQKFTRLALPTKINSFRVVEDPSSPNSVFVRHPGWMHRGHLSTRIREELQKDVVYYIDLVSKIIGLEANPSTRVGTPETRPPVIALVRAHNSAFCTRLPHLTYRDLLEYIAGLQRAAAELQAYSLWHDRMQYSDLASTTRSFELGLRGSIARTPEEYRLLLRLGAPVWLEIPLSSTNGLDAAKETKLATMRVERRTWEEMPVSPFLRNSRNGILVHNKPLEYYPPVVSDTTSSRYEAAARGYLPREDVLNQDLRALEDVMHMVESIGLSGANHNKSAALATKVRAAGNTAGELMERYAADRAISPTADAVIPRSSTPRSSGEGQSKWLRQYRDTQSRYEATPWAPQFVEAWGLTRHNSDYYPLIHDIPLDPKCADLLLYIAPPPHLFLGVQNPRKQCTFFFIWMCIRRPWLARMRQSLNDAVSWGLTTQTWRNILSGHYWKLRHPANESSPFEIRKFWKFGGPLVFVEDETTAAEEDISPELIGSPGGRLELDDLKDDSIKALILWDLALCHAQLQLDRTDEILYAARLKDQAKLSIRRTRRADLFHNPDWNWTIPRESPPWEKPLSHSSRRHWLSRLLEVVKDWPCASKMGWFLAENKFDIIKSGAGRRAEQVFCESLAEGRLHMLELSLVAVYYQGVFDAMGILAVGVTQRPAHTASMEPFYLM</sequence>
<organism evidence="1 2">
    <name type="scientific">Mycena venus</name>
    <dbReference type="NCBI Taxonomy" id="2733690"/>
    <lineage>
        <taxon>Eukaryota</taxon>
        <taxon>Fungi</taxon>
        <taxon>Dikarya</taxon>
        <taxon>Basidiomycota</taxon>
        <taxon>Agaricomycotina</taxon>
        <taxon>Agaricomycetes</taxon>
        <taxon>Agaricomycetidae</taxon>
        <taxon>Agaricales</taxon>
        <taxon>Marasmiineae</taxon>
        <taxon>Mycenaceae</taxon>
        <taxon>Mycena</taxon>
    </lineage>
</organism>
<comment type="caution">
    <text evidence="1">The sequence shown here is derived from an EMBL/GenBank/DDBJ whole genome shotgun (WGS) entry which is preliminary data.</text>
</comment>
<reference evidence="1" key="1">
    <citation type="submission" date="2020-05" db="EMBL/GenBank/DDBJ databases">
        <title>Mycena genomes resolve the evolution of fungal bioluminescence.</title>
        <authorList>
            <person name="Tsai I.J."/>
        </authorList>
    </citation>
    <scope>NUCLEOTIDE SEQUENCE</scope>
    <source>
        <strain evidence="1">CCC161011</strain>
    </source>
</reference>
<dbReference type="AlphaFoldDB" id="A0A8H6XQX9"/>
<evidence type="ECO:0000313" key="2">
    <source>
        <dbReference type="Proteomes" id="UP000620124"/>
    </source>
</evidence>
<accession>A0A8H6XQX9</accession>
<proteinExistence type="predicted"/>
<name>A0A8H6XQX9_9AGAR</name>
<protein>
    <submittedName>
        <fullName evidence="1">Uncharacterized protein</fullName>
    </submittedName>
</protein>
<dbReference type="Proteomes" id="UP000620124">
    <property type="component" value="Unassembled WGS sequence"/>
</dbReference>
<evidence type="ECO:0000313" key="1">
    <source>
        <dbReference type="EMBL" id="KAF7345497.1"/>
    </source>
</evidence>